<name>A0A9P0KYX5_ACAOB</name>
<evidence type="ECO:0000313" key="1">
    <source>
        <dbReference type="EMBL" id="CAH1985850.1"/>
    </source>
</evidence>
<accession>A0A9P0KYX5</accession>
<dbReference type="Proteomes" id="UP001152888">
    <property type="component" value="Unassembled WGS sequence"/>
</dbReference>
<reference evidence="1" key="1">
    <citation type="submission" date="2022-03" db="EMBL/GenBank/DDBJ databases">
        <authorList>
            <person name="Sayadi A."/>
        </authorList>
    </citation>
    <scope>NUCLEOTIDE SEQUENCE</scope>
</reference>
<comment type="caution">
    <text evidence="1">The sequence shown here is derived from an EMBL/GenBank/DDBJ whole genome shotgun (WGS) entry which is preliminary data.</text>
</comment>
<gene>
    <name evidence="1" type="ORF">ACAOBT_LOCUS16901</name>
</gene>
<dbReference type="EMBL" id="CAKOFQ010006987">
    <property type="protein sequence ID" value="CAH1985850.1"/>
    <property type="molecule type" value="Genomic_DNA"/>
</dbReference>
<organism evidence="1 2">
    <name type="scientific">Acanthoscelides obtectus</name>
    <name type="common">Bean weevil</name>
    <name type="synonym">Bruchus obtectus</name>
    <dbReference type="NCBI Taxonomy" id="200917"/>
    <lineage>
        <taxon>Eukaryota</taxon>
        <taxon>Metazoa</taxon>
        <taxon>Ecdysozoa</taxon>
        <taxon>Arthropoda</taxon>
        <taxon>Hexapoda</taxon>
        <taxon>Insecta</taxon>
        <taxon>Pterygota</taxon>
        <taxon>Neoptera</taxon>
        <taxon>Endopterygota</taxon>
        <taxon>Coleoptera</taxon>
        <taxon>Polyphaga</taxon>
        <taxon>Cucujiformia</taxon>
        <taxon>Chrysomeloidea</taxon>
        <taxon>Chrysomelidae</taxon>
        <taxon>Bruchinae</taxon>
        <taxon>Bruchini</taxon>
        <taxon>Acanthoscelides</taxon>
    </lineage>
</organism>
<dbReference type="AlphaFoldDB" id="A0A9P0KYX5"/>
<keyword evidence="2" id="KW-1185">Reference proteome</keyword>
<protein>
    <submittedName>
        <fullName evidence="1">Uncharacterized protein</fullName>
    </submittedName>
</protein>
<dbReference type="OrthoDB" id="10064156at2759"/>
<proteinExistence type="predicted"/>
<evidence type="ECO:0000313" key="2">
    <source>
        <dbReference type="Proteomes" id="UP001152888"/>
    </source>
</evidence>
<sequence length="89" mass="10187">MCTCVSTHLDRDFQQQDRLRLSPVHRVKCLQLQVTAANIQKQLHKRHVHQALSSIASQNNATELPKHRQVMNILDLLLHPSLHAELEGP</sequence>